<protein>
    <submittedName>
        <fullName evidence="1">Uncharacterized protein</fullName>
    </submittedName>
</protein>
<dbReference type="AlphaFoldDB" id="A0A0S3UJG0"/>
<name>A0A0S3UJG0_PREIN</name>
<proteinExistence type="predicted"/>
<gene>
    <name evidence="1" type="ORF">PIOMA14_I_1137</name>
</gene>
<accession>A0A0S3UJG0</accession>
<organism evidence="1 2">
    <name type="scientific">Prevotella intermedia</name>
    <dbReference type="NCBI Taxonomy" id="28131"/>
    <lineage>
        <taxon>Bacteria</taxon>
        <taxon>Pseudomonadati</taxon>
        <taxon>Bacteroidota</taxon>
        <taxon>Bacteroidia</taxon>
        <taxon>Bacteroidales</taxon>
        <taxon>Prevotellaceae</taxon>
        <taxon>Prevotella</taxon>
    </lineage>
</organism>
<sequence length="204" mass="23392">MSLRKVEIIVSSQRSGSEFYKANSYPHRDRDRNNEPDVYRVLVYFLYLKGENEHGMPITMTWKVLRFMPYWNDPTFPNPHYLTKGWTVAGLHELSYRKVTKYKRNYQVHSAHSIYDGAIVLKKSFYIHAGPSQIPDAPEGTYGSAGCIEVIGNFYDFKKNIKELSGSSLDNVDDAIEELVSNGLLYVQIDHATPPNLSDNLITH</sequence>
<dbReference type="RefSeq" id="WP_096405476.1">
    <property type="nucleotide sequence ID" value="NZ_AP014597.1"/>
</dbReference>
<evidence type="ECO:0000313" key="1">
    <source>
        <dbReference type="EMBL" id="BAU17645.1"/>
    </source>
</evidence>
<dbReference type="Proteomes" id="UP000217431">
    <property type="component" value="Chromosome I"/>
</dbReference>
<reference evidence="1 2" key="1">
    <citation type="journal article" date="2016" name="DNA Res.">
        <title>The complete genome sequencing of Prevotella intermedia strain OMA14 and a subsequent fine-scale, intra-species genomic comparison reveal an unusual amplification of conjugative and mobile transposons and identify a novel Prevotella-lineage-specific repeat.</title>
        <authorList>
            <person name="Naito M."/>
            <person name="Ogura Y."/>
            <person name="Itoh T."/>
            <person name="Shoji M."/>
            <person name="Okamoto M."/>
            <person name="Hayashi T."/>
            <person name="Nakayama K."/>
        </authorList>
    </citation>
    <scope>NUCLEOTIDE SEQUENCE [LARGE SCALE GENOMIC DNA]</scope>
    <source>
        <strain evidence="1 2">OMA14</strain>
    </source>
</reference>
<dbReference type="EMBL" id="AP014597">
    <property type="protein sequence ID" value="BAU17645.1"/>
    <property type="molecule type" value="Genomic_DNA"/>
</dbReference>
<dbReference type="STRING" id="28131.BWX40_02695"/>
<evidence type="ECO:0000313" key="2">
    <source>
        <dbReference type="Proteomes" id="UP000217431"/>
    </source>
</evidence>